<name>A0A6J1Q9S9_9HYME</name>
<evidence type="ECO:0000256" key="1">
    <source>
        <dbReference type="SAM" id="MobiDB-lite"/>
    </source>
</evidence>
<reference evidence="3" key="1">
    <citation type="submission" date="2025-08" db="UniProtKB">
        <authorList>
            <consortium name="RefSeq"/>
        </authorList>
    </citation>
    <scope>IDENTIFICATION</scope>
    <source>
        <tissue evidence="3">Whole body</tissue>
    </source>
</reference>
<dbReference type="Proteomes" id="UP000504618">
    <property type="component" value="Unplaced"/>
</dbReference>
<proteinExistence type="predicted"/>
<keyword evidence="2" id="KW-1185">Reference proteome</keyword>
<sequence length="470" mass="54441">GVHENSEDYNDPDYVVSSNSDDSDNESNASIVSRSFITHEKSNTSKSSLDTSKHTYEGKATCDDTNLIVSKSEKKGANKKYFCMYCKKLQTKFARHLETVHKNEKEVKKFILLPKGNLERKAIIDSIRKESNFIYNTSSQFNTGDLIVSRRPSKANKPATDFTCCPKCKGYFTKNNVRHHFQICNQRSIGKKVLMLGRKVQARIHSKASDVLRKVIFPILREDDVSRVIRYDELVILHANKLCRKFRNQRHHDMIRAELRLLGRFLISIKKFNQSITDFASIYQPRHYDSCILATKDVAQFDPDSNTFKTPSVATRLGTLLKKLGDLLETEYIKRDDNESLRNVQNFLKLLVEDYGTTINKTAEETITQNKRNILYNDLIKTYNYNTWLNLLKVTLTSLQVFNRKRAGEIEKVVIEDYKCYKSVGEHTDPEVYHSLSKAGKESRKSQSWQTLWGMIRVYINHIIDSQFLN</sequence>
<organism evidence="2 3">
    <name type="scientific">Temnothorax curvispinosus</name>
    <dbReference type="NCBI Taxonomy" id="300111"/>
    <lineage>
        <taxon>Eukaryota</taxon>
        <taxon>Metazoa</taxon>
        <taxon>Ecdysozoa</taxon>
        <taxon>Arthropoda</taxon>
        <taxon>Hexapoda</taxon>
        <taxon>Insecta</taxon>
        <taxon>Pterygota</taxon>
        <taxon>Neoptera</taxon>
        <taxon>Endopterygota</taxon>
        <taxon>Hymenoptera</taxon>
        <taxon>Apocrita</taxon>
        <taxon>Aculeata</taxon>
        <taxon>Formicoidea</taxon>
        <taxon>Formicidae</taxon>
        <taxon>Myrmicinae</taxon>
        <taxon>Temnothorax</taxon>
    </lineage>
</organism>
<dbReference type="GeneID" id="112459222"/>
<evidence type="ECO:0000313" key="3">
    <source>
        <dbReference type="RefSeq" id="XP_024879009.1"/>
    </source>
</evidence>
<feature type="non-terminal residue" evidence="3">
    <location>
        <position position="1"/>
    </location>
</feature>
<gene>
    <name evidence="3" type="primary">LOC112459222</name>
</gene>
<evidence type="ECO:0000313" key="2">
    <source>
        <dbReference type="Proteomes" id="UP000504618"/>
    </source>
</evidence>
<protein>
    <submittedName>
        <fullName evidence="3">Uncharacterized protein LOC112459222</fullName>
    </submittedName>
</protein>
<dbReference type="RefSeq" id="XP_024879009.1">
    <property type="nucleotide sequence ID" value="XM_025023241.1"/>
</dbReference>
<accession>A0A6J1Q9S9</accession>
<dbReference type="PANTHER" id="PTHR33480">
    <property type="entry name" value="SET DOMAIN-CONTAINING PROTEIN-RELATED"/>
    <property type="match status" value="1"/>
</dbReference>
<dbReference type="AlphaFoldDB" id="A0A6J1Q9S9"/>
<feature type="region of interest" description="Disordered" evidence="1">
    <location>
        <begin position="1"/>
        <end position="34"/>
    </location>
</feature>
<dbReference type="PANTHER" id="PTHR33480:SF1">
    <property type="entry name" value="TYR RECOMBINASE DOMAIN-CONTAINING PROTEIN"/>
    <property type="match status" value="1"/>
</dbReference>
<dbReference type="OrthoDB" id="7698383at2759"/>